<evidence type="ECO:0000256" key="2">
    <source>
        <dbReference type="ARBA" id="ARBA00005683"/>
    </source>
</evidence>
<dbReference type="GO" id="GO:0005109">
    <property type="term" value="F:frizzled binding"/>
    <property type="evidence" value="ECO:0007669"/>
    <property type="project" value="TreeGrafter"/>
</dbReference>
<keyword evidence="8" id="KW-0449">Lipoprotein</keyword>
<dbReference type="Proteomes" id="UP000276834">
    <property type="component" value="Unassembled WGS sequence"/>
</dbReference>
<dbReference type="SMART" id="SM00097">
    <property type="entry name" value="WNT1"/>
    <property type="match status" value="1"/>
</dbReference>
<dbReference type="GO" id="GO:0005615">
    <property type="term" value="C:extracellular space"/>
    <property type="evidence" value="ECO:0007669"/>
    <property type="project" value="TreeGrafter"/>
</dbReference>
<evidence type="ECO:0000256" key="7">
    <source>
        <dbReference type="ARBA" id="ARBA00023157"/>
    </source>
</evidence>
<comment type="function">
    <text evidence="9">Ligand for members of the frizzled family of seven transmembrane receptors.</text>
</comment>
<evidence type="ECO:0000313" key="11">
    <source>
        <dbReference type="EMBL" id="RLV98984.1"/>
    </source>
</evidence>
<feature type="signal peptide" evidence="10">
    <location>
        <begin position="1"/>
        <end position="18"/>
    </location>
</feature>
<dbReference type="EMBL" id="QUSF01000035">
    <property type="protein sequence ID" value="RLV98984.1"/>
    <property type="molecule type" value="Genomic_DNA"/>
</dbReference>
<comment type="caution">
    <text evidence="11">The sequence shown here is derived from an EMBL/GenBank/DDBJ whole genome shotgun (WGS) entry which is preliminary data.</text>
</comment>
<evidence type="ECO:0000256" key="3">
    <source>
        <dbReference type="ARBA" id="ARBA00022473"/>
    </source>
</evidence>
<comment type="subcellular location">
    <subcellularLocation>
        <location evidence="1 9">Secreted</location>
        <location evidence="1 9">Extracellular space</location>
        <location evidence="1 9">Extracellular matrix</location>
    </subcellularLocation>
</comment>
<protein>
    <recommendedName>
        <fullName evidence="9">Protein Wnt</fullName>
    </recommendedName>
</protein>
<name>A0A3L8S9N3_CHLGU</name>
<dbReference type="GO" id="GO:0005125">
    <property type="term" value="F:cytokine activity"/>
    <property type="evidence" value="ECO:0007669"/>
    <property type="project" value="TreeGrafter"/>
</dbReference>
<dbReference type="PANTHER" id="PTHR12027">
    <property type="entry name" value="WNT RELATED"/>
    <property type="match status" value="1"/>
</dbReference>
<keyword evidence="6 9" id="KW-0879">Wnt signaling pathway</keyword>
<keyword evidence="10" id="KW-0732">Signal</keyword>
<dbReference type="Pfam" id="PF00110">
    <property type="entry name" value="wnt"/>
    <property type="match status" value="1"/>
</dbReference>
<dbReference type="GO" id="GO:0045165">
    <property type="term" value="P:cell fate commitment"/>
    <property type="evidence" value="ECO:0007669"/>
    <property type="project" value="TreeGrafter"/>
</dbReference>
<accession>A0A3L8S9N3</accession>
<reference evidence="11 12" key="1">
    <citation type="journal article" date="2018" name="Proc. R. Soc. B">
        <title>A non-coding region near Follistatin controls head colour polymorphism in the Gouldian finch.</title>
        <authorList>
            <person name="Toomey M.B."/>
            <person name="Marques C.I."/>
            <person name="Andrade P."/>
            <person name="Araujo P.M."/>
            <person name="Sabatino S."/>
            <person name="Gazda M.A."/>
            <person name="Afonso S."/>
            <person name="Lopes R.J."/>
            <person name="Corbo J.C."/>
            <person name="Carneiro M."/>
        </authorList>
    </citation>
    <scope>NUCLEOTIDE SEQUENCE [LARGE SCALE GENOMIC DNA]</scope>
    <source>
        <strain evidence="11">Red01</strain>
        <tissue evidence="11">Muscle</tissue>
    </source>
</reference>
<evidence type="ECO:0000256" key="1">
    <source>
        <dbReference type="ARBA" id="ARBA00004498"/>
    </source>
</evidence>
<dbReference type="AlphaFoldDB" id="A0A3L8S9N3"/>
<keyword evidence="3 9" id="KW-0217">Developmental protein</keyword>
<evidence type="ECO:0000256" key="6">
    <source>
        <dbReference type="ARBA" id="ARBA00022687"/>
    </source>
</evidence>
<keyword evidence="4" id="KW-0964">Secreted</keyword>
<evidence type="ECO:0000256" key="8">
    <source>
        <dbReference type="ARBA" id="ARBA00023288"/>
    </source>
</evidence>
<dbReference type="PANTHER" id="PTHR12027:SF104">
    <property type="entry name" value="PROTEIN WNT"/>
    <property type="match status" value="1"/>
</dbReference>
<dbReference type="InterPro" id="IPR005817">
    <property type="entry name" value="Wnt"/>
</dbReference>
<proteinExistence type="inferred from homology"/>
<gene>
    <name evidence="11" type="ORF">DV515_00010175</name>
</gene>
<evidence type="ECO:0000256" key="10">
    <source>
        <dbReference type="SAM" id="SignalP"/>
    </source>
</evidence>
<comment type="similarity">
    <text evidence="2 9">Belongs to the Wnt family.</text>
</comment>
<keyword evidence="12" id="KW-1185">Reference proteome</keyword>
<dbReference type="GO" id="GO:0060070">
    <property type="term" value="P:canonical Wnt signaling pathway"/>
    <property type="evidence" value="ECO:0007669"/>
    <property type="project" value="TreeGrafter"/>
</dbReference>
<keyword evidence="7" id="KW-1015">Disulfide bond</keyword>
<evidence type="ECO:0000313" key="12">
    <source>
        <dbReference type="Proteomes" id="UP000276834"/>
    </source>
</evidence>
<evidence type="ECO:0000256" key="4">
    <source>
        <dbReference type="ARBA" id="ARBA00022525"/>
    </source>
</evidence>
<evidence type="ECO:0000256" key="9">
    <source>
        <dbReference type="RuleBase" id="RU003500"/>
    </source>
</evidence>
<organism evidence="11 12">
    <name type="scientific">Chloebia gouldiae</name>
    <name type="common">Gouldian finch</name>
    <name type="synonym">Erythrura gouldiae</name>
    <dbReference type="NCBI Taxonomy" id="44316"/>
    <lineage>
        <taxon>Eukaryota</taxon>
        <taxon>Metazoa</taxon>
        <taxon>Chordata</taxon>
        <taxon>Craniata</taxon>
        <taxon>Vertebrata</taxon>
        <taxon>Euteleostomi</taxon>
        <taxon>Archelosauria</taxon>
        <taxon>Archosauria</taxon>
        <taxon>Dinosauria</taxon>
        <taxon>Saurischia</taxon>
        <taxon>Theropoda</taxon>
        <taxon>Coelurosauria</taxon>
        <taxon>Aves</taxon>
        <taxon>Neognathae</taxon>
        <taxon>Neoaves</taxon>
        <taxon>Telluraves</taxon>
        <taxon>Australaves</taxon>
        <taxon>Passeriformes</taxon>
        <taxon>Passeroidea</taxon>
        <taxon>Passeridae</taxon>
        <taxon>Chloebia</taxon>
    </lineage>
</organism>
<dbReference type="PRINTS" id="PR01349">
    <property type="entry name" value="WNTPROTEIN"/>
</dbReference>
<dbReference type="GO" id="GO:0030182">
    <property type="term" value="P:neuron differentiation"/>
    <property type="evidence" value="ECO:0007669"/>
    <property type="project" value="TreeGrafter"/>
</dbReference>
<evidence type="ECO:0000256" key="5">
    <source>
        <dbReference type="ARBA" id="ARBA00022530"/>
    </source>
</evidence>
<keyword evidence="5" id="KW-0272">Extracellular matrix</keyword>
<feature type="chain" id="PRO_5018113260" description="Protein Wnt" evidence="10">
    <location>
        <begin position="19"/>
        <end position="264"/>
    </location>
</feature>
<dbReference type="OrthoDB" id="9181835at2759"/>
<sequence>MELVWLYVMLIHVQQVAAMTWLSLAKQTSLQAVLQDPRGCDGVTGLEEEQVPGLQVFSKATIQGTRESAFIHATSSVGIALAVSRACSRGELHKCGCRRKVRAATPEGFQWSGFSDNLSYGIAFSQAFVDSPERSRGVSSSREPMNLHNNEPGRKALLAPMEEECKCHGVWGSCEARTCWKVMPPFRHVGNILKEKSEGATEVYPKQVPSHQLLLPRSSHSKPYMAHGLIYLWASLGFCNQDPRHGIFSTSGCQCKWTPPAMEM</sequence>
<feature type="non-terminal residue" evidence="11">
    <location>
        <position position="264"/>
    </location>
</feature>